<name>A0A6N6VU21_9BACT</name>
<feature type="domain" description="Peptidase M15C" evidence="1">
    <location>
        <begin position="136"/>
        <end position="216"/>
    </location>
</feature>
<dbReference type="Proteomes" id="UP000437748">
    <property type="component" value="Unassembled WGS sequence"/>
</dbReference>
<protein>
    <submittedName>
        <fullName evidence="2">M15 family peptidase</fullName>
    </submittedName>
</protein>
<dbReference type="AlphaFoldDB" id="A0A6N6VU21"/>
<dbReference type="EMBL" id="WFLM01000004">
    <property type="protein sequence ID" value="KAB8037671.1"/>
    <property type="molecule type" value="Genomic_DNA"/>
</dbReference>
<proteinExistence type="predicted"/>
<dbReference type="Pfam" id="PF13539">
    <property type="entry name" value="Peptidase_M15_4"/>
    <property type="match status" value="1"/>
</dbReference>
<evidence type="ECO:0000313" key="3">
    <source>
        <dbReference type="Proteomes" id="UP000437748"/>
    </source>
</evidence>
<evidence type="ECO:0000313" key="2">
    <source>
        <dbReference type="EMBL" id="KAB8037671.1"/>
    </source>
</evidence>
<dbReference type="RefSeq" id="WP_153420746.1">
    <property type="nucleotide sequence ID" value="NZ_WFLM01000004.1"/>
</dbReference>
<sequence length="222" mass="25696">MKFLNFILFGSFLANFYNSAYSQVRPTLNFESKINDIPEDIQKIMQKYTWKPECPVPLNDLKYLSLSFYGFDNNIHTGHLIVHKDVATEVVNIFEELFEKKFLIEKMQLIDDFKGDDDLSMTENNTSAFNCRSVTGKPGIFSVHSYGRAIDINPKINPYIKGNLVLPENGRPYTDRTLTSPGIIKLNDFTYNSFIKKGWKWGGSWVSLKDYQHFEKPIPKNN</sequence>
<dbReference type="InterPro" id="IPR009045">
    <property type="entry name" value="Zn_M74/Hedgehog-like"/>
</dbReference>
<dbReference type="SUPFAM" id="SSF55166">
    <property type="entry name" value="Hedgehog/DD-peptidase"/>
    <property type="match status" value="1"/>
</dbReference>
<dbReference type="Gene3D" id="3.30.1380.10">
    <property type="match status" value="1"/>
</dbReference>
<dbReference type="GO" id="GO:0008233">
    <property type="term" value="F:peptidase activity"/>
    <property type="evidence" value="ECO:0007669"/>
    <property type="project" value="InterPro"/>
</dbReference>
<gene>
    <name evidence="2" type="ORF">GCL60_10880</name>
</gene>
<keyword evidence="3" id="KW-1185">Reference proteome</keyword>
<accession>A0A6N6VU21</accession>
<comment type="caution">
    <text evidence="2">The sequence shown here is derived from an EMBL/GenBank/DDBJ whole genome shotgun (WGS) entry which is preliminary data.</text>
</comment>
<dbReference type="InterPro" id="IPR039561">
    <property type="entry name" value="Peptidase_M15C"/>
</dbReference>
<evidence type="ECO:0000259" key="1">
    <source>
        <dbReference type="Pfam" id="PF13539"/>
    </source>
</evidence>
<reference evidence="2 3" key="1">
    <citation type="submission" date="2019-10" db="EMBL/GenBank/DDBJ databases">
        <title>New species of Slilvanegrellaceae.</title>
        <authorList>
            <person name="Pitt A."/>
            <person name="Hahn M.W."/>
        </authorList>
    </citation>
    <scope>NUCLEOTIDE SEQUENCE [LARGE SCALE GENOMIC DNA]</scope>
    <source>
        <strain evidence="2 3">SP-Ram-0.45-NSY-1</strain>
    </source>
</reference>
<organism evidence="2 3">
    <name type="scientific">Silvanigrella paludirubra</name>
    <dbReference type="NCBI Taxonomy" id="2499159"/>
    <lineage>
        <taxon>Bacteria</taxon>
        <taxon>Pseudomonadati</taxon>
        <taxon>Bdellovibrionota</taxon>
        <taxon>Oligoflexia</taxon>
        <taxon>Silvanigrellales</taxon>
        <taxon>Silvanigrellaceae</taxon>
        <taxon>Silvanigrella</taxon>
    </lineage>
</organism>
<dbReference type="OrthoDB" id="9799970at2"/>